<dbReference type="AlphaFoldDB" id="A0A9P5NB17"/>
<gene>
    <name evidence="1" type="ORF">CPB84DRAFT_1691073</name>
</gene>
<dbReference type="OrthoDB" id="2527272at2759"/>
<protein>
    <submittedName>
        <fullName evidence="1">Uncharacterized protein</fullName>
    </submittedName>
</protein>
<proteinExistence type="predicted"/>
<keyword evidence="2" id="KW-1185">Reference proteome</keyword>
<evidence type="ECO:0000313" key="1">
    <source>
        <dbReference type="EMBL" id="KAF8872965.1"/>
    </source>
</evidence>
<reference evidence="1" key="1">
    <citation type="submission" date="2020-11" db="EMBL/GenBank/DDBJ databases">
        <authorList>
            <consortium name="DOE Joint Genome Institute"/>
            <person name="Ahrendt S."/>
            <person name="Riley R."/>
            <person name="Andreopoulos W."/>
            <person name="LaButti K."/>
            <person name="Pangilinan J."/>
            <person name="Ruiz-duenas F.J."/>
            <person name="Barrasa J.M."/>
            <person name="Sanchez-Garcia M."/>
            <person name="Camarero S."/>
            <person name="Miyauchi S."/>
            <person name="Serrano A."/>
            <person name="Linde D."/>
            <person name="Babiker R."/>
            <person name="Drula E."/>
            <person name="Ayuso-Fernandez I."/>
            <person name="Pacheco R."/>
            <person name="Padilla G."/>
            <person name="Ferreira P."/>
            <person name="Barriuso J."/>
            <person name="Kellner H."/>
            <person name="Castanera R."/>
            <person name="Alfaro M."/>
            <person name="Ramirez L."/>
            <person name="Pisabarro A.G."/>
            <person name="Kuo A."/>
            <person name="Tritt A."/>
            <person name="Lipzen A."/>
            <person name="He G."/>
            <person name="Yan M."/>
            <person name="Ng V."/>
            <person name="Cullen D."/>
            <person name="Martin F."/>
            <person name="Rosso M.-N."/>
            <person name="Henrissat B."/>
            <person name="Hibbett D."/>
            <person name="Martinez A.T."/>
            <person name="Grigoriev I.V."/>
        </authorList>
    </citation>
    <scope>NUCLEOTIDE SEQUENCE</scope>
    <source>
        <strain evidence="1">AH 44721</strain>
    </source>
</reference>
<accession>A0A9P5NB17</accession>
<dbReference type="EMBL" id="JADNYJ010000250">
    <property type="protein sequence ID" value="KAF8872965.1"/>
    <property type="molecule type" value="Genomic_DNA"/>
</dbReference>
<organism evidence="1 2">
    <name type="scientific">Gymnopilus junonius</name>
    <name type="common">Spectacular rustgill mushroom</name>
    <name type="synonym">Gymnopilus spectabilis subsp. junonius</name>
    <dbReference type="NCBI Taxonomy" id="109634"/>
    <lineage>
        <taxon>Eukaryota</taxon>
        <taxon>Fungi</taxon>
        <taxon>Dikarya</taxon>
        <taxon>Basidiomycota</taxon>
        <taxon>Agaricomycotina</taxon>
        <taxon>Agaricomycetes</taxon>
        <taxon>Agaricomycetidae</taxon>
        <taxon>Agaricales</taxon>
        <taxon>Agaricineae</taxon>
        <taxon>Hymenogastraceae</taxon>
        <taxon>Gymnopilus</taxon>
    </lineage>
</organism>
<dbReference type="Proteomes" id="UP000724874">
    <property type="component" value="Unassembled WGS sequence"/>
</dbReference>
<sequence length="84" mass="9333">MVSSTKKIDLELKENLNINEVTKEAYAILGNAGIIELGLKHSCSQCHQPYKERIGNNDEMNVDYDDVNMIVLDGIVMGPVVNII</sequence>
<comment type="caution">
    <text evidence="1">The sequence shown here is derived from an EMBL/GenBank/DDBJ whole genome shotgun (WGS) entry which is preliminary data.</text>
</comment>
<name>A0A9P5NB17_GYMJU</name>
<evidence type="ECO:0000313" key="2">
    <source>
        <dbReference type="Proteomes" id="UP000724874"/>
    </source>
</evidence>